<reference evidence="2 3" key="1">
    <citation type="journal article" date="2011" name="J. Bacteriol.">
        <title>Complete genome sequence of Amycolicicoccus subflavus DQS3-9A1T, an actinomycete isolated from crude oil-polluted soil.</title>
        <authorList>
            <person name="Cai M."/>
            <person name="Chen W.M."/>
            <person name="Nie Y."/>
            <person name="Chi C.Q."/>
            <person name="Wang Y.N."/>
            <person name="Tang Y.Q."/>
            <person name="Li G.Y."/>
            <person name="Wu X.L."/>
        </authorList>
    </citation>
    <scope>NUCLEOTIDE SEQUENCE [LARGE SCALE GENOMIC DNA]</scope>
    <source>
        <strain evidence="3">DSM 45089 / DQS3-9A1</strain>
    </source>
</reference>
<dbReference type="STRING" id="443218.AS9A_2961"/>
<dbReference type="KEGG" id="asd:AS9A_2961"/>
<dbReference type="AlphaFoldDB" id="F6EKS8"/>
<dbReference type="Proteomes" id="UP000009235">
    <property type="component" value="Chromosome"/>
</dbReference>
<gene>
    <name evidence="2" type="ordered locus">AS9A_2961</name>
</gene>
<feature type="transmembrane region" description="Helical" evidence="1">
    <location>
        <begin position="54"/>
        <end position="78"/>
    </location>
</feature>
<name>F6EKS8_HOYSD</name>
<keyword evidence="3" id="KW-1185">Reference proteome</keyword>
<proteinExistence type="predicted"/>
<dbReference type="RefSeq" id="WP_013807757.1">
    <property type="nucleotide sequence ID" value="NC_015564.1"/>
</dbReference>
<keyword evidence="1" id="KW-0472">Membrane</keyword>
<keyword evidence="1" id="KW-1133">Transmembrane helix</keyword>
<feature type="transmembrane region" description="Helical" evidence="1">
    <location>
        <begin position="24"/>
        <end position="48"/>
    </location>
</feature>
<organism evidence="2 3">
    <name type="scientific">Hoyosella subflava (strain DSM 45089 / JCM 17490 / NBRC 109087 / DQS3-9A1)</name>
    <name type="common">Amycolicicoccus subflavus</name>
    <dbReference type="NCBI Taxonomy" id="443218"/>
    <lineage>
        <taxon>Bacteria</taxon>
        <taxon>Bacillati</taxon>
        <taxon>Actinomycetota</taxon>
        <taxon>Actinomycetes</taxon>
        <taxon>Mycobacteriales</taxon>
        <taxon>Hoyosellaceae</taxon>
        <taxon>Hoyosella</taxon>
    </lineage>
</organism>
<evidence type="ECO:0000313" key="2">
    <source>
        <dbReference type="EMBL" id="AEF41408.1"/>
    </source>
</evidence>
<evidence type="ECO:0000256" key="1">
    <source>
        <dbReference type="SAM" id="Phobius"/>
    </source>
</evidence>
<protein>
    <recommendedName>
        <fullName evidence="4">PH domain-containing protein</fullName>
    </recommendedName>
</protein>
<dbReference type="EMBL" id="CP002786">
    <property type="protein sequence ID" value="AEF41408.1"/>
    <property type="molecule type" value="Genomic_DNA"/>
</dbReference>
<evidence type="ECO:0000313" key="3">
    <source>
        <dbReference type="Proteomes" id="UP000009235"/>
    </source>
</evidence>
<dbReference type="HOGENOM" id="CLU_1529476_0_0_11"/>
<keyword evidence="1" id="KW-0812">Transmembrane</keyword>
<evidence type="ECO:0008006" key="4">
    <source>
        <dbReference type="Google" id="ProtNLM"/>
    </source>
</evidence>
<sequence>MQPPPPSAVTPASTIELKAAHGQYALAAIPVLFLAVPFFFSPLAPLLAGARMTWLHWLMLALGLFFVTVIPLCWIYALTSRIVVTEHFFGVARFGRTPRWLPRAAVGAVQYHHYRAKGLTAWHSAGRHTDKNGMRMYVLDQSGERILKLYEQIWTRNNLEYLQQLLTGDGAADTA</sequence>
<accession>F6EKS8</accession>